<feature type="compositionally biased region" description="Polar residues" evidence="1">
    <location>
        <begin position="49"/>
        <end position="71"/>
    </location>
</feature>
<dbReference type="OrthoDB" id="8007085at2759"/>
<evidence type="ECO:0000313" key="2">
    <source>
        <dbReference type="EMBL" id="CAH2225546.1"/>
    </source>
</evidence>
<dbReference type="Pfam" id="PF02992">
    <property type="entry name" value="Transposase_21"/>
    <property type="match status" value="1"/>
</dbReference>
<name>A0A8S4QUZ5_9NEOP</name>
<evidence type="ECO:0000313" key="3">
    <source>
        <dbReference type="Proteomes" id="UP000838756"/>
    </source>
</evidence>
<organism evidence="2 3">
    <name type="scientific">Pararge aegeria aegeria</name>
    <dbReference type="NCBI Taxonomy" id="348720"/>
    <lineage>
        <taxon>Eukaryota</taxon>
        <taxon>Metazoa</taxon>
        <taxon>Ecdysozoa</taxon>
        <taxon>Arthropoda</taxon>
        <taxon>Hexapoda</taxon>
        <taxon>Insecta</taxon>
        <taxon>Pterygota</taxon>
        <taxon>Neoptera</taxon>
        <taxon>Endopterygota</taxon>
        <taxon>Lepidoptera</taxon>
        <taxon>Glossata</taxon>
        <taxon>Ditrysia</taxon>
        <taxon>Papilionoidea</taxon>
        <taxon>Nymphalidae</taxon>
        <taxon>Satyrinae</taxon>
        <taxon>Satyrini</taxon>
        <taxon>Parargina</taxon>
        <taxon>Pararge</taxon>
    </lineage>
</organism>
<keyword evidence="3" id="KW-1185">Reference proteome</keyword>
<protein>
    <submittedName>
        <fullName evidence="2">Jg22545 protein</fullName>
    </submittedName>
</protein>
<gene>
    <name evidence="2" type="primary">jg22545</name>
    <name evidence="2" type="ORF">PAEG_LOCUS6970</name>
</gene>
<dbReference type="InterPro" id="IPR004242">
    <property type="entry name" value="Transposase_21"/>
</dbReference>
<comment type="caution">
    <text evidence="2">The sequence shown here is derived from an EMBL/GenBank/DDBJ whole genome shotgun (WGS) entry which is preliminary data.</text>
</comment>
<dbReference type="EMBL" id="CAKXAJ010020953">
    <property type="protein sequence ID" value="CAH2225546.1"/>
    <property type="molecule type" value="Genomic_DNA"/>
</dbReference>
<dbReference type="PANTHER" id="PTHR33053:SF9">
    <property type="entry name" value="AGAP000105-PA"/>
    <property type="match status" value="1"/>
</dbReference>
<feature type="non-terminal residue" evidence="2">
    <location>
        <position position="1"/>
    </location>
</feature>
<feature type="compositionally biased region" description="Basic residues" evidence="1">
    <location>
        <begin position="1"/>
        <end position="20"/>
    </location>
</feature>
<feature type="region of interest" description="Disordered" evidence="1">
    <location>
        <begin position="1"/>
        <end position="99"/>
    </location>
</feature>
<evidence type="ECO:0000256" key="1">
    <source>
        <dbReference type="SAM" id="MobiDB-lite"/>
    </source>
</evidence>
<sequence>MDINKWKRLKKSGSYKRKVQKTYQQMISVPSTRFTSSQERSVEDGEGSGRNNNFQDISPGVSSGVSVQNKVLPTTSDLDSDDDEEYICDNSDSEQEDEDDCYSTYEENNKLRSNLSKWAVEHNIPHVALNSLLKILNIKLKNILPNDARTLLQTNKANVDIICSAPGEYWHNGLKKCLKNIVEELSVPPDKISLKINIDGLPVFKSSKYQFWPILCSVSEIPLPPFVVGIYAGDGKPKDLDTFLGPFVTEMQQLQEGLKITDKSQREKIIHVKLGAFICDSPARAMIKGVSNFNSKHGCLKCTVVGEYSHKSNTVTFPQFNCPKRNDQDFREKKYGQHHKLDSPLLKLNIDMIEDFPVSDSLHLIDLGLMKRLLIGWRDGNFGIYLTKWSASDIAKVDNFLNDCEMPTEIHRSVRSLDILKHWKGSEFRSFLYYLSLVILKEVLKEEAYTHFMHFFCAITICSIEKHFKFLQIAEEMLAHFTEQFKRIYGKDYVTSNIHNLSHLVDEVKKFGTLQNFNAYEFENKLQHFKHMVRHGKKPLRQIARRIIERDLVELNSLTTENNKCPVIKKNVLCLNSFILSKKKQDQWFLTNDNHLVEFISVYIKNNSQTQEQDIEIRGFVVQQTQDAFEKPLKSSFLNIYQCDNDELHRNREADIFKISIIKCKM</sequence>
<dbReference type="PANTHER" id="PTHR33053">
    <property type="entry name" value="PROTEIN, PUTATIVE-RELATED"/>
    <property type="match status" value="1"/>
</dbReference>
<accession>A0A8S4QUZ5</accession>
<reference evidence="2" key="1">
    <citation type="submission" date="2022-03" db="EMBL/GenBank/DDBJ databases">
        <authorList>
            <person name="Lindestad O."/>
        </authorList>
    </citation>
    <scope>NUCLEOTIDE SEQUENCE</scope>
</reference>
<proteinExistence type="predicted"/>
<feature type="compositionally biased region" description="Polar residues" evidence="1">
    <location>
        <begin position="21"/>
        <end position="39"/>
    </location>
</feature>
<dbReference type="Proteomes" id="UP000838756">
    <property type="component" value="Unassembled WGS sequence"/>
</dbReference>
<dbReference type="AlphaFoldDB" id="A0A8S4QUZ5"/>
<feature type="compositionally biased region" description="Acidic residues" evidence="1">
    <location>
        <begin position="78"/>
        <end position="99"/>
    </location>
</feature>